<protein>
    <submittedName>
        <fullName evidence="1">Uncharacterized protein</fullName>
    </submittedName>
</protein>
<keyword evidence="2" id="KW-1185">Reference proteome</keyword>
<dbReference type="Proteomes" id="UP000507470">
    <property type="component" value="Unassembled WGS sequence"/>
</dbReference>
<organism evidence="1 2">
    <name type="scientific">Mytilus coruscus</name>
    <name type="common">Sea mussel</name>
    <dbReference type="NCBI Taxonomy" id="42192"/>
    <lineage>
        <taxon>Eukaryota</taxon>
        <taxon>Metazoa</taxon>
        <taxon>Spiralia</taxon>
        <taxon>Lophotrochozoa</taxon>
        <taxon>Mollusca</taxon>
        <taxon>Bivalvia</taxon>
        <taxon>Autobranchia</taxon>
        <taxon>Pteriomorphia</taxon>
        <taxon>Mytilida</taxon>
        <taxon>Mytiloidea</taxon>
        <taxon>Mytilidae</taxon>
        <taxon>Mytilinae</taxon>
        <taxon>Mytilus</taxon>
    </lineage>
</organism>
<dbReference type="Pfam" id="PF05380">
    <property type="entry name" value="Peptidase_A17"/>
    <property type="match status" value="1"/>
</dbReference>
<evidence type="ECO:0000313" key="2">
    <source>
        <dbReference type="Proteomes" id="UP000507470"/>
    </source>
</evidence>
<proteinExistence type="predicted"/>
<dbReference type="InterPro" id="IPR008042">
    <property type="entry name" value="Retrotrans_Pao"/>
</dbReference>
<dbReference type="EMBL" id="CACVKT020000843">
    <property type="protein sequence ID" value="CAC5363383.1"/>
    <property type="molecule type" value="Genomic_DNA"/>
</dbReference>
<dbReference type="AlphaFoldDB" id="A0A6J8A943"/>
<evidence type="ECO:0000313" key="1">
    <source>
        <dbReference type="EMBL" id="CAC5363383.1"/>
    </source>
</evidence>
<name>A0A6J8A943_MYTCO</name>
<dbReference type="PANTHER" id="PTHR47331:SF5">
    <property type="entry name" value="RIBONUCLEASE H"/>
    <property type="match status" value="1"/>
</dbReference>
<accession>A0A6J8A943</accession>
<dbReference type="OrthoDB" id="10067762at2759"/>
<sequence length="212" mass="24545">MCEAERFGKVTNFELHHFSDASTTGYGQCSYLLLVSEDGQVNCSLFMSKARVVPRKSLTIPRLELSAAVVSVRHLISRLLRVELNFDNIVEWFWTDSNIVLGYIAKESSRFDIFVSNRVQQILDHTSPKQWKYIELINPADIASRGLPAEELSRNTIWFNRLHFLWGNESALPDQSIPKLDLEDPEVRRAKTLITQTDKCYSSILDRIEYFW</sequence>
<gene>
    <name evidence="1" type="ORF">MCOR_4830</name>
</gene>
<reference evidence="1 2" key="1">
    <citation type="submission" date="2020-06" db="EMBL/GenBank/DDBJ databases">
        <authorList>
            <person name="Li R."/>
            <person name="Bekaert M."/>
        </authorList>
    </citation>
    <scope>NUCLEOTIDE SEQUENCE [LARGE SCALE GENOMIC DNA]</scope>
    <source>
        <strain evidence="2">wild</strain>
    </source>
</reference>
<dbReference type="PANTHER" id="PTHR47331">
    <property type="entry name" value="PHD-TYPE DOMAIN-CONTAINING PROTEIN"/>
    <property type="match status" value="1"/>
</dbReference>